<organism evidence="6 7">
    <name type="scientific">Gracilinema caldarium (strain ATCC 51460 / DSM 7334 / H1)</name>
    <name type="common">Treponema caldarium</name>
    <dbReference type="NCBI Taxonomy" id="744872"/>
    <lineage>
        <taxon>Bacteria</taxon>
        <taxon>Pseudomonadati</taxon>
        <taxon>Spirochaetota</taxon>
        <taxon>Spirochaetia</taxon>
        <taxon>Spirochaetales</taxon>
        <taxon>Breznakiellaceae</taxon>
        <taxon>Gracilinema</taxon>
    </lineage>
</organism>
<feature type="transmembrane region" description="Helical" evidence="4">
    <location>
        <begin position="6"/>
        <end position="28"/>
    </location>
</feature>
<name>F8EWQ7_GRAC1</name>
<evidence type="ECO:0000313" key="6">
    <source>
        <dbReference type="EMBL" id="AEJ18293.1"/>
    </source>
</evidence>
<evidence type="ECO:0000313" key="7">
    <source>
        <dbReference type="Proteomes" id="UP000000503"/>
    </source>
</evidence>
<dbReference type="OrthoDB" id="9814427at2"/>
<comment type="subcellular location">
    <subcellularLocation>
        <location evidence="1">Cell envelope</location>
    </subcellularLocation>
</comment>
<dbReference type="HOGENOM" id="CLU_037628_3_7_12"/>
<feature type="domain" description="Periplasmic binding protein" evidence="5">
    <location>
        <begin position="42"/>
        <end position="291"/>
    </location>
</feature>
<sequence>MKNNKIIGLFLFIILVIIMGFSIFLNVAKSMTSNRRVFGASYMTLVNPFFSVLDDGLREILEAHGDKLISYDAGNDQLKQIDQIQDFINKKVSAIFLNPVDLYLIEPALRSAKKAGIPIINVDTPVYHQELVDCLVMSDNYKAGQLVAMDLLSRKQGARIALIDHLSAKSAMDRADGFKSVISKYNAFNIVARYSSDGNIEQALSGMESILRDVPNIDVVFATNDPSAMGVIAALESAHLLGKILVYGVDGAPYAKKMILESKMTATAAQSPVEIGRVAADMAYRIIKGEKVDKQIYVPIYIINKENVNNYGINSWQ</sequence>
<dbReference type="InterPro" id="IPR025997">
    <property type="entry name" value="SBP_2_dom"/>
</dbReference>
<gene>
    <name evidence="6" type="ordered locus">Spica_0125</name>
</gene>
<dbReference type="InterPro" id="IPR028082">
    <property type="entry name" value="Peripla_BP_I"/>
</dbReference>
<evidence type="ECO:0000259" key="5">
    <source>
        <dbReference type="Pfam" id="PF13407"/>
    </source>
</evidence>
<proteinExistence type="inferred from homology"/>
<dbReference type="Pfam" id="PF13407">
    <property type="entry name" value="Peripla_BP_4"/>
    <property type="match status" value="1"/>
</dbReference>
<protein>
    <submittedName>
        <fullName evidence="6">Periplasmic binding protein/LacI transcriptional regulator</fullName>
    </submittedName>
</protein>
<dbReference type="PANTHER" id="PTHR46847:SF1">
    <property type="entry name" value="D-ALLOSE-BINDING PERIPLASMIC PROTEIN-RELATED"/>
    <property type="match status" value="1"/>
</dbReference>
<keyword evidence="3" id="KW-0732">Signal</keyword>
<dbReference type="SUPFAM" id="SSF53822">
    <property type="entry name" value="Periplasmic binding protein-like I"/>
    <property type="match status" value="1"/>
</dbReference>
<dbReference type="Proteomes" id="UP000000503">
    <property type="component" value="Chromosome"/>
</dbReference>
<keyword evidence="4" id="KW-0812">Transmembrane</keyword>
<evidence type="ECO:0000256" key="4">
    <source>
        <dbReference type="SAM" id="Phobius"/>
    </source>
</evidence>
<evidence type="ECO:0000256" key="3">
    <source>
        <dbReference type="ARBA" id="ARBA00022729"/>
    </source>
</evidence>
<dbReference type="Gene3D" id="3.40.50.2300">
    <property type="match status" value="2"/>
</dbReference>
<accession>F8EWQ7</accession>
<keyword evidence="4" id="KW-1133">Transmembrane helix</keyword>
<dbReference type="AlphaFoldDB" id="F8EWQ7"/>
<dbReference type="PANTHER" id="PTHR46847">
    <property type="entry name" value="D-ALLOSE-BINDING PERIPLASMIC PROTEIN-RELATED"/>
    <property type="match status" value="1"/>
</dbReference>
<reference evidence="7" key="1">
    <citation type="journal article" date="2013" name="Stand. Genomic Sci.">
        <title>Genome sequence of the thermophilic fresh-water bacterium Spirochaeta caldaria type strain (H1(T)), reclassification of Spirochaeta caldaria, Spirochaeta stenostrepta, and Spirochaeta zuelzerae in the genus Treponema as Treponema caldaria comb. nov., Treponema stenostrepta comb. nov., and Treponema zuelzerae comb. nov., and emendation of the genus Treponema.</title>
        <authorList>
            <person name="Abt B."/>
            <person name="Goker M."/>
            <person name="Scheuner C."/>
            <person name="Han C."/>
            <person name="Lu M."/>
            <person name="Misra M."/>
            <person name="Lapidus A."/>
            <person name="Nolan M."/>
            <person name="Lucas S."/>
            <person name="Hammon N."/>
            <person name="Deshpande S."/>
            <person name="Cheng J.F."/>
            <person name="Tapia R."/>
            <person name="Goodwin L.A."/>
            <person name="Pitluck S."/>
            <person name="Liolios K."/>
            <person name="Pagani I."/>
            <person name="Ivanova N."/>
            <person name="Mavromatis K."/>
            <person name="Mikhailova N."/>
            <person name="Huntemann M."/>
            <person name="Pati A."/>
            <person name="Chen A."/>
            <person name="Palaniappan K."/>
            <person name="Land M."/>
            <person name="Hauser L."/>
            <person name="Jeffries C.D."/>
            <person name="Rohde M."/>
            <person name="Spring S."/>
            <person name="Gronow S."/>
            <person name="Detter J.C."/>
            <person name="Bristow J."/>
            <person name="Eisen J.A."/>
            <person name="Markowitz V."/>
            <person name="Hugenholtz P."/>
            <person name="Kyrpides N.C."/>
            <person name="Woyke T."/>
            <person name="Klenk H.P."/>
        </authorList>
    </citation>
    <scope>NUCLEOTIDE SEQUENCE</scope>
    <source>
        <strain evidence="7">ATCC 51460 / DSM 7334 / H1</strain>
    </source>
</reference>
<dbReference type="GO" id="GO:0030313">
    <property type="term" value="C:cell envelope"/>
    <property type="evidence" value="ECO:0007669"/>
    <property type="project" value="UniProtKB-SubCell"/>
</dbReference>
<evidence type="ECO:0000256" key="2">
    <source>
        <dbReference type="ARBA" id="ARBA00007639"/>
    </source>
</evidence>
<dbReference type="EMBL" id="CP002868">
    <property type="protein sequence ID" value="AEJ18293.1"/>
    <property type="molecule type" value="Genomic_DNA"/>
</dbReference>
<dbReference type="STRING" id="744872.Spica_0125"/>
<keyword evidence="4" id="KW-0472">Membrane</keyword>
<comment type="similarity">
    <text evidence="2">Belongs to the bacterial solute-binding protein 2 family.</text>
</comment>
<dbReference type="GO" id="GO:0030246">
    <property type="term" value="F:carbohydrate binding"/>
    <property type="evidence" value="ECO:0007669"/>
    <property type="project" value="UniProtKB-ARBA"/>
</dbReference>
<keyword evidence="7" id="KW-1185">Reference proteome</keyword>
<dbReference type="RefSeq" id="WP_013967606.1">
    <property type="nucleotide sequence ID" value="NC_015732.1"/>
</dbReference>
<dbReference type="KEGG" id="scd:Spica_0125"/>
<dbReference type="CDD" id="cd19971">
    <property type="entry name" value="PBP1_ABC_sugar_binding-like"/>
    <property type="match status" value="1"/>
</dbReference>
<evidence type="ECO:0000256" key="1">
    <source>
        <dbReference type="ARBA" id="ARBA00004196"/>
    </source>
</evidence>
<dbReference type="eggNOG" id="COG1879">
    <property type="taxonomic scope" value="Bacteria"/>
</dbReference>